<dbReference type="PANTHER" id="PTHR12526">
    <property type="entry name" value="GLYCOSYLTRANSFERASE"/>
    <property type="match status" value="1"/>
</dbReference>
<gene>
    <name evidence="2" type="ORF">HNQ51_001790</name>
</gene>
<dbReference type="RefSeq" id="WP_138855855.1">
    <property type="nucleotide sequence ID" value="NZ_CP040709.1"/>
</dbReference>
<evidence type="ECO:0000259" key="1">
    <source>
        <dbReference type="Pfam" id="PF13439"/>
    </source>
</evidence>
<evidence type="ECO:0000313" key="3">
    <source>
        <dbReference type="Proteomes" id="UP000554837"/>
    </source>
</evidence>
<dbReference type="AlphaFoldDB" id="A0A840S645"/>
<dbReference type="OrthoDB" id="9775208at2"/>
<dbReference type="EMBL" id="JACHHO010000002">
    <property type="protein sequence ID" value="MBB5204476.1"/>
    <property type="molecule type" value="Genomic_DNA"/>
</dbReference>
<name>A0A840S645_9BURK</name>
<feature type="domain" description="Glycosyltransferase subfamily 4-like N-terminal" evidence="1">
    <location>
        <begin position="20"/>
        <end position="176"/>
    </location>
</feature>
<dbReference type="SUPFAM" id="SSF53756">
    <property type="entry name" value="UDP-Glycosyltransferase/glycogen phosphorylase"/>
    <property type="match status" value="1"/>
</dbReference>
<dbReference type="PANTHER" id="PTHR12526:SF638">
    <property type="entry name" value="SPORE COAT PROTEIN SA"/>
    <property type="match status" value="1"/>
</dbReference>
<dbReference type="GO" id="GO:0016757">
    <property type="term" value="F:glycosyltransferase activity"/>
    <property type="evidence" value="ECO:0007669"/>
    <property type="project" value="InterPro"/>
</dbReference>
<evidence type="ECO:0000313" key="2">
    <source>
        <dbReference type="EMBL" id="MBB5204476.1"/>
    </source>
</evidence>
<dbReference type="Pfam" id="PF13439">
    <property type="entry name" value="Glyco_transf_4"/>
    <property type="match status" value="1"/>
</dbReference>
<dbReference type="CDD" id="cd03808">
    <property type="entry name" value="GT4_CapM-like"/>
    <property type="match status" value="1"/>
</dbReference>
<organism evidence="2 3">
    <name type="scientific">Inhella inkyongensis</name>
    <dbReference type="NCBI Taxonomy" id="392593"/>
    <lineage>
        <taxon>Bacteria</taxon>
        <taxon>Pseudomonadati</taxon>
        <taxon>Pseudomonadota</taxon>
        <taxon>Betaproteobacteria</taxon>
        <taxon>Burkholderiales</taxon>
        <taxon>Sphaerotilaceae</taxon>
        <taxon>Inhella</taxon>
    </lineage>
</organism>
<keyword evidence="3" id="KW-1185">Reference proteome</keyword>
<comment type="caution">
    <text evidence="2">The sequence shown here is derived from an EMBL/GenBank/DDBJ whole genome shotgun (WGS) entry which is preliminary data.</text>
</comment>
<keyword evidence="2" id="KW-0808">Transferase</keyword>
<dbReference type="InterPro" id="IPR028098">
    <property type="entry name" value="Glyco_trans_4-like_N"/>
</dbReference>
<proteinExistence type="predicted"/>
<dbReference type="Pfam" id="PF13692">
    <property type="entry name" value="Glyco_trans_1_4"/>
    <property type="match status" value="1"/>
</dbReference>
<protein>
    <submittedName>
        <fullName evidence="2">Glycosyltransferase involved in cell wall biosynthesis</fullName>
    </submittedName>
</protein>
<dbReference type="Proteomes" id="UP000554837">
    <property type="component" value="Unassembled WGS sequence"/>
</dbReference>
<dbReference type="Gene3D" id="3.40.50.2000">
    <property type="entry name" value="Glycogen Phosphorylase B"/>
    <property type="match status" value="2"/>
</dbReference>
<accession>A0A840S645</accession>
<reference evidence="2 3" key="1">
    <citation type="submission" date="2020-08" db="EMBL/GenBank/DDBJ databases">
        <title>Genomic Encyclopedia of Type Strains, Phase IV (KMG-IV): sequencing the most valuable type-strain genomes for metagenomic binning, comparative biology and taxonomic classification.</title>
        <authorList>
            <person name="Goeker M."/>
        </authorList>
    </citation>
    <scope>NUCLEOTIDE SEQUENCE [LARGE SCALE GENOMIC DNA]</scope>
    <source>
        <strain evidence="2 3">DSM 23958</strain>
    </source>
</reference>
<sequence>MKVAIVANSAWYLQNFRLGLARHLLGLGHEVLFVSPADGHESKLTAQGFAFQAWPLASASTNPWREMHAVRSLRRLLDAQAVEAVLSYTPKGNIYSGLALTGRRAVFLPNISGLGRAFIEPGLLTHVVTLLYRQALQRAQRVIFQNEDDRDAFVQFGIVTHDRSLRVPGSGVDLARFQPQAWPTGPRRFLFVGRLLRDKGVNEFVAAARAIRSQRKDCEFVMLGSSRSGNPTAVPISELQTWLQAGWVQHIEQLDDVRPELARAHCVVLPSYREGVPRSLLEAAAMARPVLATDVPGCRDTVRPGRTGLLCEARSASALEAGLSDLLAMSDAQLQALGQAGRAFMEEEFDERKVLATYAGLLSSR</sequence>